<accession>A0ABR1XUE7</accession>
<evidence type="ECO:0000313" key="9">
    <source>
        <dbReference type="EMBL" id="KAK8166818.1"/>
    </source>
</evidence>
<feature type="region of interest" description="Disordered" evidence="7">
    <location>
        <begin position="742"/>
        <end position="823"/>
    </location>
</feature>
<feature type="compositionally biased region" description="Low complexity" evidence="7">
    <location>
        <begin position="555"/>
        <end position="565"/>
    </location>
</feature>
<keyword evidence="6" id="KW-0539">Nucleus</keyword>
<keyword evidence="2" id="KW-0862">Zinc</keyword>
<feature type="compositionally biased region" description="Basic and acidic residues" evidence="7">
    <location>
        <begin position="618"/>
        <end position="635"/>
    </location>
</feature>
<keyword evidence="10" id="KW-1185">Reference proteome</keyword>
<keyword evidence="4" id="KW-0238">DNA-binding</keyword>
<feature type="compositionally biased region" description="Polar residues" evidence="7">
    <location>
        <begin position="37"/>
        <end position="47"/>
    </location>
</feature>
<sequence>MHVLELPPCSSFVAPSIGHLQHSGKLSPSGCGEASYGPNSAASELQQSYPSPPMSDKPPSPPPRARTHHQQKEKFDRFPEQHEHRHPQGPASEESGNRLSGRLEPRQVELQPRRIYQTQREPTASNTSDPPQDPRNLAIQERLPTTSMLAEPRAPQMGPFGYPSLARTGGFGSGYGGPTLASVPQDAALAGQIPLRNQKTARRNKAHVASACVNCKRAHLSCDVQRPCMRCVASGKEATCFDVQHKKRGRPRLRDVHDSSSQNELEPFASTSEHSAISGIVPGLARPEPIRPLRANRRMSGLPTGSHFSGTRLAPSPLSERHLAQYPAPASPRPYLVTPIALLNLDLRIVKTNAAFNNLFGRNDMQEYELADLIEANPLDMFQRLRSELREERDRVEPAYLAPIFAPQEREILQSVEDDDVGRLSQAYSNRIFTCRFKSLFIGPRDIQVNIRLAKTSIYFVSLILPPYPPQSPQSQTPERRPTPLFATPNNSLVSTHHHYTPSGAAVRTPTSTEYPFPTSHETRDLKGSPMTTVSQPSSPYSSYFSFQAMSSSLPAPSMPTPALSHPSLTHQQQPSSSSASASRFRPSSWSSSGSAPEQYHIAGSSSGGGDTLPSLRGAHEGSARPSRDPYHYTEPRYFGRSSGGGGGGGGGQVQMQMHAQPSSALPSPSFYGHGSSSATATHQQHTAGPTSHHHHQHHHQQQGHVHTGTDSSHRPTPTPPASLYRASSYFARHDAGAAGRDVLLEPLPSRSGRVTPGGRTRDQGVQTPTAFGERAGRPGRDAEGWEREREREREKEREHDRERKREEGGKRRKLNIRDVLSG</sequence>
<evidence type="ECO:0000256" key="6">
    <source>
        <dbReference type="ARBA" id="ARBA00023242"/>
    </source>
</evidence>
<dbReference type="PROSITE" id="PS50048">
    <property type="entry name" value="ZN2_CY6_FUNGAL_2"/>
    <property type="match status" value="1"/>
</dbReference>
<feature type="compositionally biased region" description="Polar residues" evidence="7">
    <location>
        <begin position="259"/>
        <end position="274"/>
    </location>
</feature>
<proteinExistence type="predicted"/>
<feature type="compositionally biased region" description="Polar residues" evidence="7">
    <location>
        <begin position="654"/>
        <end position="667"/>
    </location>
</feature>
<evidence type="ECO:0000256" key="2">
    <source>
        <dbReference type="ARBA" id="ARBA00022833"/>
    </source>
</evidence>
<keyword evidence="3" id="KW-0805">Transcription regulation</keyword>
<feature type="region of interest" description="Disordered" evidence="7">
    <location>
        <begin position="555"/>
        <end position="724"/>
    </location>
</feature>
<dbReference type="InterPro" id="IPR036864">
    <property type="entry name" value="Zn2-C6_fun-type_DNA-bd_sf"/>
</dbReference>
<dbReference type="PROSITE" id="PS00463">
    <property type="entry name" value="ZN2_CY6_FUNGAL_1"/>
    <property type="match status" value="1"/>
</dbReference>
<reference evidence="9 10" key="1">
    <citation type="journal article" date="2022" name="G3 (Bethesda)">
        <title>Enemy or ally: a genomic approach to elucidate the lifestyle of Phyllosticta citrichinaensis.</title>
        <authorList>
            <person name="Buijs V.A."/>
            <person name="Groenewald J.Z."/>
            <person name="Haridas S."/>
            <person name="LaButti K.M."/>
            <person name="Lipzen A."/>
            <person name="Martin F.M."/>
            <person name="Barry K."/>
            <person name="Grigoriev I.V."/>
            <person name="Crous P.W."/>
            <person name="Seidl M.F."/>
        </authorList>
    </citation>
    <scope>NUCLEOTIDE SEQUENCE [LARGE SCALE GENOMIC DNA]</scope>
    <source>
        <strain evidence="9 10">CBS 129764</strain>
    </source>
</reference>
<feature type="compositionally biased region" description="Basic and acidic residues" evidence="7">
    <location>
        <begin position="70"/>
        <end position="83"/>
    </location>
</feature>
<dbReference type="SMART" id="SM00066">
    <property type="entry name" value="GAL4"/>
    <property type="match status" value="1"/>
</dbReference>
<keyword evidence="5" id="KW-0804">Transcription</keyword>
<name>A0ABR1XUE7_9PEZI</name>
<dbReference type="CDD" id="cd00067">
    <property type="entry name" value="GAL4"/>
    <property type="match status" value="1"/>
</dbReference>
<keyword evidence="1" id="KW-0479">Metal-binding</keyword>
<feature type="region of interest" description="Disordered" evidence="7">
    <location>
        <begin position="469"/>
        <end position="538"/>
    </location>
</feature>
<dbReference type="InterPro" id="IPR001138">
    <property type="entry name" value="Zn2Cys6_DnaBD"/>
</dbReference>
<organism evidence="9 10">
    <name type="scientific">Phyllosticta citrichinensis</name>
    <dbReference type="NCBI Taxonomy" id="1130410"/>
    <lineage>
        <taxon>Eukaryota</taxon>
        <taxon>Fungi</taxon>
        <taxon>Dikarya</taxon>
        <taxon>Ascomycota</taxon>
        <taxon>Pezizomycotina</taxon>
        <taxon>Dothideomycetes</taxon>
        <taxon>Dothideomycetes incertae sedis</taxon>
        <taxon>Botryosphaeriales</taxon>
        <taxon>Phyllostictaceae</taxon>
        <taxon>Phyllosticta</taxon>
    </lineage>
</organism>
<evidence type="ECO:0000256" key="4">
    <source>
        <dbReference type="ARBA" id="ARBA00023125"/>
    </source>
</evidence>
<protein>
    <recommendedName>
        <fullName evidence="8">Zn(2)-C6 fungal-type domain-containing protein</fullName>
    </recommendedName>
</protein>
<feature type="domain" description="Zn(2)-C6 fungal-type" evidence="8">
    <location>
        <begin position="211"/>
        <end position="240"/>
    </location>
</feature>
<feature type="compositionally biased region" description="Polar residues" evidence="7">
    <location>
        <begin position="675"/>
        <end position="684"/>
    </location>
</feature>
<dbReference type="SUPFAM" id="SSF57701">
    <property type="entry name" value="Zn2/Cys6 DNA-binding domain"/>
    <property type="match status" value="1"/>
</dbReference>
<dbReference type="PANTHER" id="PTHR47659">
    <property type="entry name" value="ZN(II)2CYS6 TRANSCRIPTION FACTOR (EUROFUNG)-RELATED"/>
    <property type="match status" value="1"/>
</dbReference>
<feature type="region of interest" description="Disordered" evidence="7">
    <location>
        <begin position="251"/>
        <end position="274"/>
    </location>
</feature>
<evidence type="ECO:0000259" key="8">
    <source>
        <dbReference type="PROSITE" id="PS50048"/>
    </source>
</evidence>
<evidence type="ECO:0000256" key="7">
    <source>
        <dbReference type="SAM" id="MobiDB-lite"/>
    </source>
</evidence>
<evidence type="ECO:0000256" key="3">
    <source>
        <dbReference type="ARBA" id="ARBA00023015"/>
    </source>
</evidence>
<feature type="region of interest" description="Disordered" evidence="7">
    <location>
        <begin position="1"/>
        <end position="136"/>
    </location>
</feature>
<evidence type="ECO:0000256" key="5">
    <source>
        <dbReference type="ARBA" id="ARBA00023163"/>
    </source>
</evidence>
<dbReference type="EMBL" id="JBBWUH010000005">
    <property type="protein sequence ID" value="KAK8166818.1"/>
    <property type="molecule type" value="Genomic_DNA"/>
</dbReference>
<feature type="compositionally biased region" description="Low complexity" evidence="7">
    <location>
        <begin position="575"/>
        <end position="597"/>
    </location>
</feature>
<feature type="compositionally biased region" description="Basic residues" evidence="7">
    <location>
        <begin position="692"/>
        <end position="702"/>
    </location>
</feature>
<dbReference type="Pfam" id="PF00172">
    <property type="entry name" value="Zn_clus"/>
    <property type="match status" value="1"/>
</dbReference>
<dbReference type="Gene3D" id="4.10.240.10">
    <property type="entry name" value="Zn(2)-C6 fungal-type DNA-binding domain"/>
    <property type="match status" value="1"/>
</dbReference>
<evidence type="ECO:0000313" key="10">
    <source>
        <dbReference type="Proteomes" id="UP001456524"/>
    </source>
</evidence>
<dbReference type="Proteomes" id="UP001456524">
    <property type="component" value="Unassembled WGS sequence"/>
</dbReference>
<feature type="compositionally biased region" description="Gly residues" evidence="7">
    <location>
        <begin position="642"/>
        <end position="653"/>
    </location>
</feature>
<feature type="compositionally biased region" description="Polar residues" evidence="7">
    <location>
        <begin position="116"/>
        <end position="130"/>
    </location>
</feature>
<dbReference type="InterPro" id="IPR050335">
    <property type="entry name" value="ERT1_acuK_gluconeogen_tf"/>
</dbReference>
<feature type="compositionally biased region" description="Basic and acidic residues" evidence="7">
    <location>
        <begin position="775"/>
        <end position="810"/>
    </location>
</feature>
<comment type="caution">
    <text evidence="9">The sequence shown here is derived from an EMBL/GenBank/DDBJ whole genome shotgun (WGS) entry which is preliminary data.</text>
</comment>
<evidence type="ECO:0000256" key="1">
    <source>
        <dbReference type="ARBA" id="ARBA00022723"/>
    </source>
</evidence>
<dbReference type="PANTHER" id="PTHR47659:SF4">
    <property type="entry name" value="ZN(II)2CYS6 TRANSCRIPTION FACTOR (EUROFUNG)"/>
    <property type="match status" value="1"/>
</dbReference>
<gene>
    <name evidence="9" type="ORF">IWX90DRAFT_415173</name>
</gene>
<feature type="compositionally biased region" description="Pro residues" evidence="7">
    <location>
        <begin position="50"/>
        <end position="64"/>
    </location>
</feature>